<feature type="non-terminal residue" evidence="1">
    <location>
        <position position="1"/>
    </location>
</feature>
<organism evidence="1 2">
    <name type="scientific">Trichonephila inaurata madagascariensis</name>
    <dbReference type="NCBI Taxonomy" id="2747483"/>
    <lineage>
        <taxon>Eukaryota</taxon>
        <taxon>Metazoa</taxon>
        <taxon>Ecdysozoa</taxon>
        <taxon>Arthropoda</taxon>
        <taxon>Chelicerata</taxon>
        <taxon>Arachnida</taxon>
        <taxon>Araneae</taxon>
        <taxon>Araneomorphae</taxon>
        <taxon>Entelegynae</taxon>
        <taxon>Araneoidea</taxon>
        <taxon>Nephilidae</taxon>
        <taxon>Trichonephila</taxon>
        <taxon>Trichonephila inaurata</taxon>
    </lineage>
</organism>
<dbReference type="AlphaFoldDB" id="A0A8X6WTN9"/>
<keyword evidence="2" id="KW-1185">Reference proteome</keyword>
<name>A0A8X6WTN9_9ARAC</name>
<reference evidence="1" key="1">
    <citation type="submission" date="2020-08" db="EMBL/GenBank/DDBJ databases">
        <title>Multicomponent nature underlies the extraordinary mechanical properties of spider dragline silk.</title>
        <authorList>
            <person name="Kono N."/>
            <person name="Nakamura H."/>
            <person name="Mori M."/>
            <person name="Yoshida Y."/>
            <person name="Ohtoshi R."/>
            <person name="Malay A.D."/>
            <person name="Moran D.A.P."/>
            <person name="Tomita M."/>
            <person name="Numata K."/>
            <person name="Arakawa K."/>
        </authorList>
    </citation>
    <scope>NUCLEOTIDE SEQUENCE</scope>
</reference>
<dbReference type="Proteomes" id="UP000886998">
    <property type="component" value="Unassembled WGS sequence"/>
</dbReference>
<gene>
    <name evidence="1" type="ORF">TNIN_11021</name>
</gene>
<sequence length="137" mass="15714">QLTKIFPFRNGYRPGEKRVGQSFARDIVFPPDRECPSLVNYDARTIIIRKWWPLVSTFSLSVQRPMLQVGSAKRVGCCTRKKFGKLGHPREGNYPSGVRSRSFSWRMTVVLNLEGRAAKFGFHDHPGFGFPHHIRLA</sequence>
<protein>
    <submittedName>
        <fullName evidence="1">Uncharacterized protein</fullName>
    </submittedName>
</protein>
<dbReference type="EMBL" id="BMAV01002291">
    <property type="protein sequence ID" value="GFY41109.1"/>
    <property type="molecule type" value="Genomic_DNA"/>
</dbReference>
<evidence type="ECO:0000313" key="2">
    <source>
        <dbReference type="Proteomes" id="UP000886998"/>
    </source>
</evidence>
<accession>A0A8X6WTN9</accession>
<proteinExistence type="predicted"/>
<comment type="caution">
    <text evidence="1">The sequence shown here is derived from an EMBL/GenBank/DDBJ whole genome shotgun (WGS) entry which is preliminary data.</text>
</comment>
<evidence type="ECO:0000313" key="1">
    <source>
        <dbReference type="EMBL" id="GFY41109.1"/>
    </source>
</evidence>